<proteinExistence type="predicted"/>
<dbReference type="InterPro" id="IPR038158">
    <property type="entry name" value="H-NOX_domain_sf"/>
</dbReference>
<dbReference type="Proteomes" id="UP000049455">
    <property type="component" value="Unassembled WGS sequence"/>
</dbReference>
<dbReference type="Gene3D" id="3.90.1520.10">
    <property type="entry name" value="H-NOX domain"/>
    <property type="match status" value="1"/>
</dbReference>
<dbReference type="GO" id="GO:0020037">
    <property type="term" value="F:heme binding"/>
    <property type="evidence" value="ECO:0007669"/>
    <property type="project" value="InterPro"/>
</dbReference>
<dbReference type="AlphaFoldDB" id="A0A0M7B6M0"/>
<gene>
    <name evidence="2" type="ORF">JSE7799_00548</name>
</gene>
<dbReference type="RefSeq" id="WP_055662233.1">
    <property type="nucleotide sequence ID" value="NZ_CYPR01000031.1"/>
</dbReference>
<keyword evidence="3" id="KW-1185">Reference proteome</keyword>
<evidence type="ECO:0000313" key="2">
    <source>
        <dbReference type="EMBL" id="CUH21304.1"/>
    </source>
</evidence>
<dbReference type="SUPFAM" id="SSF111126">
    <property type="entry name" value="Ligand-binding domain in the NO signalling and Golgi transport"/>
    <property type="match status" value="1"/>
</dbReference>
<dbReference type="InterPro" id="IPR011644">
    <property type="entry name" value="Heme_NO-bd"/>
</dbReference>
<dbReference type="STRING" id="313367.JSE7799_00548"/>
<name>A0A0M7B6M0_9RHOB</name>
<dbReference type="PANTHER" id="PTHR45655">
    <property type="entry name" value="GUANYLATE CYCLASE SOLUBLE SUBUNIT BETA-2"/>
    <property type="match status" value="1"/>
</dbReference>
<accession>A0A0M7B6M0</accession>
<dbReference type="OrthoDB" id="981203at2"/>
<dbReference type="InterPro" id="IPR024096">
    <property type="entry name" value="NO_sig/Golgi_transp_ligand-bd"/>
</dbReference>
<protein>
    <submittedName>
        <fullName evidence="2">Heme NO binding protein</fullName>
    </submittedName>
</protein>
<dbReference type="Pfam" id="PF07700">
    <property type="entry name" value="HNOB"/>
    <property type="match status" value="1"/>
</dbReference>
<dbReference type="EMBL" id="CYPR01000031">
    <property type="protein sequence ID" value="CUH21304.1"/>
    <property type="molecule type" value="Genomic_DNA"/>
</dbReference>
<organism evidence="2 3">
    <name type="scientific">Jannaschia seosinensis</name>
    <dbReference type="NCBI Taxonomy" id="313367"/>
    <lineage>
        <taxon>Bacteria</taxon>
        <taxon>Pseudomonadati</taxon>
        <taxon>Pseudomonadota</taxon>
        <taxon>Alphaproteobacteria</taxon>
        <taxon>Rhodobacterales</taxon>
        <taxon>Roseobacteraceae</taxon>
        <taxon>Jannaschia</taxon>
    </lineage>
</organism>
<evidence type="ECO:0000313" key="3">
    <source>
        <dbReference type="Proteomes" id="UP000049455"/>
    </source>
</evidence>
<reference evidence="2 3" key="1">
    <citation type="submission" date="2015-09" db="EMBL/GenBank/DDBJ databases">
        <authorList>
            <person name="Jackson K.R."/>
            <person name="Lunt B.L."/>
            <person name="Fisher J.N.B."/>
            <person name="Gardner A.V."/>
            <person name="Bailey M.E."/>
            <person name="Deus L.M."/>
            <person name="Earl A.S."/>
            <person name="Gibby P.D."/>
            <person name="Hartmann K.A."/>
            <person name="Liu J.E."/>
            <person name="Manci A.M."/>
            <person name="Nielsen D.A."/>
            <person name="Solomon M.B."/>
            <person name="Breakwell D.P."/>
            <person name="Burnett S.H."/>
            <person name="Grose J.H."/>
        </authorList>
    </citation>
    <scope>NUCLEOTIDE SEQUENCE [LARGE SCALE GENOMIC DNA]</scope>
    <source>
        <strain evidence="2 3">CECT 7799</strain>
    </source>
</reference>
<dbReference type="PANTHER" id="PTHR45655:SF13">
    <property type="entry name" value="SOLUBLE GUANYLATE CYCLASE GCY-32-RELATED"/>
    <property type="match status" value="1"/>
</dbReference>
<evidence type="ECO:0000259" key="1">
    <source>
        <dbReference type="Pfam" id="PF07700"/>
    </source>
</evidence>
<feature type="domain" description="Heme NO-binding" evidence="1">
    <location>
        <begin position="2"/>
        <end position="157"/>
    </location>
</feature>
<sequence>MHGLICKSLEGFVRDRHGEAAWRAVLRRADVGLDRFEMLRIYDDDIIFKVVFAAAHEVNDRPCHILEDVGHWLCTHTPMEPFRRLIRFSGATFIDLVYSLDETRDRAAMALPDIDLPEIDVFEPEPGGFDVTARWSRPGAAWVLRGILRAMADDYGTLAVVGEVSQQREGSVWVEHLSLEVYEQAFQEPREFALGGVT</sequence>